<accession>A0ACC2KMB5</accession>
<reference evidence="1 2" key="1">
    <citation type="journal article" date="2022" name="Hortic Res">
        <title>A haplotype resolved chromosomal level avocado genome allows analysis of novel avocado genes.</title>
        <authorList>
            <person name="Nath O."/>
            <person name="Fletcher S.J."/>
            <person name="Hayward A."/>
            <person name="Shaw L.M."/>
            <person name="Masouleh A.K."/>
            <person name="Furtado A."/>
            <person name="Henry R.J."/>
            <person name="Mitter N."/>
        </authorList>
    </citation>
    <scope>NUCLEOTIDE SEQUENCE [LARGE SCALE GENOMIC DNA]</scope>
    <source>
        <strain evidence="2">cv. Hass</strain>
    </source>
</reference>
<dbReference type="Proteomes" id="UP001234297">
    <property type="component" value="Chromosome 10"/>
</dbReference>
<evidence type="ECO:0000313" key="2">
    <source>
        <dbReference type="Proteomes" id="UP001234297"/>
    </source>
</evidence>
<dbReference type="EMBL" id="CM056818">
    <property type="protein sequence ID" value="KAJ8622261.1"/>
    <property type="molecule type" value="Genomic_DNA"/>
</dbReference>
<name>A0ACC2KMB5_PERAE</name>
<comment type="caution">
    <text evidence="1">The sequence shown here is derived from an EMBL/GenBank/DDBJ whole genome shotgun (WGS) entry which is preliminary data.</text>
</comment>
<protein>
    <submittedName>
        <fullName evidence="1">Uncharacterized protein</fullName>
    </submittedName>
</protein>
<sequence>MSSWVISAFLLSLAPLLTKSYKGCKCFCANGVNSSKKTSSDSDSDLDTDSTTSLGIEKSSKMNRLSGGKRSSRGKVHSLSLEYINIVTNSELKAATHDFTTSICQGNASNFYKAKMPNGESLAIKVLATNVRQGKREFQAEHKLACHAGGNHEVLNWNVRHNIALDIASCLEYLHHGTVPPVVHWDIKYSNILLDSSMRARVTSFRVSRKETLGPHSCKVKGSFGYVDPEYILTRIYTTKSDVYSFGVLLFELIARRAPKAGLLEYVELFMRSNESSNWNQDLNKRIWVRAVINKEGNSGWEELVDSRLEDEYDIQELNGMADLAYRCINSTPSIDLP</sequence>
<gene>
    <name evidence="1" type="ORF">MRB53_030790</name>
</gene>
<organism evidence="1 2">
    <name type="scientific">Persea americana</name>
    <name type="common">Avocado</name>
    <dbReference type="NCBI Taxonomy" id="3435"/>
    <lineage>
        <taxon>Eukaryota</taxon>
        <taxon>Viridiplantae</taxon>
        <taxon>Streptophyta</taxon>
        <taxon>Embryophyta</taxon>
        <taxon>Tracheophyta</taxon>
        <taxon>Spermatophyta</taxon>
        <taxon>Magnoliopsida</taxon>
        <taxon>Magnoliidae</taxon>
        <taxon>Laurales</taxon>
        <taxon>Lauraceae</taxon>
        <taxon>Persea</taxon>
    </lineage>
</organism>
<proteinExistence type="predicted"/>
<evidence type="ECO:0000313" key="1">
    <source>
        <dbReference type="EMBL" id="KAJ8622261.1"/>
    </source>
</evidence>
<keyword evidence="2" id="KW-1185">Reference proteome</keyword>